<dbReference type="Pfam" id="PF03663">
    <property type="entry name" value="Glyco_hydro_76"/>
    <property type="match status" value="1"/>
</dbReference>
<evidence type="ECO:0000256" key="1">
    <source>
        <dbReference type="SAM" id="SignalP"/>
    </source>
</evidence>
<gene>
    <name evidence="3" type="ORF">DN53_17720</name>
</gene>
<dbReference type="GO" id="GO:0005975">
    <property type="term" value="P:carbohydrate metabolic process"/>
    <property type="evidence" value="ECO:0007669"/>
    <property type="project" value="InterPro"/>
</dbReference>
<feature type="domain" description="Spermatogenesis-associated protein 20-like TRX" evidence="2">
    <location>
        <begin position="30"/>
        <end position="182"/>
    </location>
</feature>
<keyword evidence="4" id="KW-1185">Reference proteome</keyword>
<dbReference type="SUPFAM" id="SSF52833">
    <property type="entry name" value="Thioredoxin-like"/>
    <property type="match status" value="1"/>
</dbReference>
<comment type="caution">
    <text evidence="3">The sequence shown here is derived from an EMBL/GenBank/DDBJ whole genome shotgun (WGS) entry which is preliminary data.</text>
</comment>
<dbReference type="Gene3D" id="3.40.30.10">
    <property type="entry name" value="Glutaredoxin"/>
    <property type="match status" value="1"/>
</dbReference>
<sequence length="704" mass="80822">MPKKALLVLALATLILSCNQKPNKVSHKYTNALIHETSPYLLQHAHNPVNWEAWSPEVLERAQKEDKPLLISIGYAACHWCHVMEKECFEDEEVAQMMNENFINIKIDREERPDVDQIYMDAIQMLSGNGGWPLNIVALPDGKPFWGATYLPKDNWIKSLEQIVQLYKNDRARVTQYATDLAGGIHAINLVETDTESDLYSLDQLDAAVNQWSQHFDPNLGGYQRAPKFMMPNNWDFLLHYATTKNKPELLEQVNTTLTRMAYGGVYDHVGGGFSRYAVDTKWHVPHFEKMLYDNGQLVSLYAKAYAVTKNELYKQVVEETIGFVQEELLDENGGFYSSLDADSLDEHGELEEGAYYVWTEEQLTQLLGDDFPIFKEYYNINAYGLWEEGNYVLIRDKGDEAIAQNHTISVTELQDKMAKCLKILKKERAKRSKPRLDDKILTSWNGLMLKGLVDAYRYLGNEAYLELALKNARFLEKEMIKEDHSLFRNHKAGKSNINAFLEDYASVIEAYLALYEATFDDAWLNHSKKLLDYTKQHFRDEMSGMFFFTSDEDHSLIRRSIETNDNVISASNSIMAKNLVKFHKLYTKEDYGDIARQMVKNVQKDFDRSAQGFANWLHVILYENQNFYEIALVGDNYKALGKEVGAQYLPNSILVGSKQDGNLELLKNRHVDGETLAYVCIEGTCKLPVTTSEGVMQQIQSFQ</sequence>
<dbReference type="PANTHER" id="PTHR42899">
    <property type="entry name" value="SPERMATOGENESIS-ASSOCIATED PROTEIN 20"/>
    <property type="match status" value="1"/>
</dbReference>
<reference evidence="3 4" key="1">
    <citation type="submission" date="2014-04" db="EMBL/GenBank/DDBJ databases">
        <title>Whole genome of Muricauda olearia.</title>
        <authorList>
            <person name="Zhang X.-H."/>
            <person name="Tang K."/>
        </authorList>
    </citation>
    <scope>NUCLEOTIDE SEQUENCE [LARGE SCALE GENOMIC DNA]</scope>
    <source>
        <strain evidence="3 4">Th120</strain>
    </source>
</reference>
<dbReference type="InterPro" id="IPR024705">
    <property type="entry name" value="Ssp411"/>
</dbReference>
<evidence type="ECO:0000313" key="4">
    <source>
        <dbReference type="Proteomes" id="UP000290261"/>
    </source>
</evidence>
<evidence type="ECO:0000259" key="2">
    <source>
        <dbReference type="Pfam" id="PF03190"/>
    </source>
</evidence>
<dbReference type="Pfam" id="PF03190">
    <property type="entry name" value="Thioredox_DsbH"/>
    <property type="match status" value="1"/>
</dbReference>
<dbReference type="AlphaFoldDB" id="A0A444VI86"/>
<dbReference type="RefSeq" id="WP_129655406.1">
    <property type="nucleotide sequence ID" value="NZ_ML142913.1"/>
</dbReference>
<dbReference type="InterPro" id="IPR012341">
    <property type="entry name" value="6hp_glycosidase-like_sf"/>
</dbReference>
<proteinExistence type="predicted"/>
<name>A0A444VI86_9FLAO</name>
<accession>A0A444VI86</accession>
<dbReference type="PANTHER" id="PTHR42899:SF1">
    <property type="entry name" value="SPERMATOGENESIS-ASSOCIATED PROTEIN 20"/>
    <property type="match status" value="1"/>
</dbReference>
<dbReference type="Proteomes" id="UP000290261">
    <property type="component" value="Unassembled WGS sequence"/>
</dbReference>
<dbReference type="InterPro" id="IPR036249">
    <property type="entry name" value="Thioredoxin-like_sf"/>
</dbReference>
<dbReference type="InterPro" id="IPR008928">
    <property type="entry name" value="6-hairpin_glycosidase_sf"/>
</dbReference>
<dbReference type="InterPro" id="IPR004879">
    <property type="entry name" value="Ssp411-like_TRX"/>
</dbReference>
<feature type="chain" id="PRO_5019110528" evidence="1">
    <location>
        <begin position="21"/>
        <end position="704"/>
    </location>
</feature>
<feature type="signal peptide" evidence="1">
    <location>
        <begin position="1"/>
        <end position="20"/>
    </location>
</feature>
<dbReference type="InterPro" id="IPR005198">
    <property type="entry name" value="Glyco_hydro_76"/>
</dbReference>
<dbReference type="Gene3D" id="1.50.10.10">
    <property type="match status" value="1"/>
</dbReference>
<evidence type="ECO:0000313" key="3">
    <source>
        <dbReference type="EMBL" id="RYC50472.1"/>
    </source>
</evidence>
<dbReference type="PROSITE" id="PS51257">
    <property type="entry name" value="PROKAR_LIPOPROTEIN"/>
    <property type="match status" value="1"/>
</dbReference>
<keyword evidence="1" id="KW-0732">Signal</keyword>
<dbReference type="PIRSF" id="PIRSF006402">
    <property type="entry name" value="UCP006402_thioredoxin"/>
    <property type="match status" value="1"/>
</dbReference>
<dbReference type="Gene3D" id="1.50.10.20">
    <property type="match status" value="1"/>
</dbReference>
<protein>
    <submittedName>
        <fullName evidence="3">Thioredoxin</fullName>
    </submittedName>
</protein>
<dbReference type="SUPFAM" id="SSF48208">
    <property type="entry name" value="Six-hairpin glycosidases"/>
    <property type="match status" value="1"/>
</dbReference>
<dbReference type="EMBL" id="JJMP01000009">
    <property type="protein sequence ID" value="RYC50472.1"/>
    <property type="molecule type" value="Genomic_DNA"/>
</dbReference>
<organism evidence="3 4">
    <name type="scientific">Flagellimonas olearia</name>
    <dbReference type="NCBI Taxonomy" id="552546"/>
    <lineage>
        <taxon>Bacteria</taxon>
        <taxon>Pseudomonadati</taxon>
        <taxon>Bacteroidota</taxon>
        <taxon>Flavobacteriia</taxon>
        <taxon>Flavobacteriales</taxon>
        <taxon>Flavobacteriaceae</taxon>
        <taxon>Flagellimonas</taxon>
    </lineage>
</organism>
<dbReference type="CDD" id="cd02955">
    <property type="entry name" value="SSP411"/>
    <property type="match status" value="1"/>
</dbReference>